<keyword evidence="3" id="KW-1185">Reference proteome</keyword>
<evidence type="ECO:0000313" key="3">
    <source>
        <dbReference type="Proteomes" id="UP000789342"/>
    </source>
</evidence>
<feature type="compositionally biased region" description="Basic residues" evidence="1">
    <location>
        <begin position="89"/>
        <end position="98"/>
    </location>
</feature>
<dbReference type="OrthoDB" id="6247875at2759"/>
<sequence>MVGDIINKYSNIKTTLDLCELWTPSKTSRAKNITLGDSSIIASNRWNEISSIKKQFWMDLANVCKKLHSCNYPNYKYCPKRRIDTADNKRKKKRRSRKEKAAPYALRNSNLTNIIKQAFVDPSIIPSQYLNTLSKTVVPSSSITKFTHRPTA</sequence>
<comment type="caution">
    <text evidence="2">The sequence shown here is derived from an EMBL/GenBank/DDBJ whole genome shotgun (WGS) entry which is preliminary data.</text>
</comment>
<protein>
    <submittedName>
        <fullName evidence="2">15233_t:CDS:1</fullName>
    </submittedName>
</protein>
<name>A0A9N9EI64_9GLOM</name>
<feature type="region of interest" description="Disordered" evidence="1">
    <location>
        <begin position="83"/>
        <end position="102"/>
    </location>
</feature>
<gene>
    <name evidence="2" type="ORF">AMORRO_LOCUS11175</name>
</gene>
<reference evidence="2" key="1">
    <citation type="submission" date="2021-06" db="EMBL/GenBank/DDBJ databases">
        <authorList>
            <person name="Kallberg Y."/>
            <person name="Tangrot J."/>
            <person name="Rosling A."/>
        </authorList>
    </citation>
    <scope>NUCLEOTIDE SEQUENCE</scope>
    <source>
        <strain evidence="2">CL551</strain>
    </source>
</reference>
<organism evidence="2 3">
    <name type="scientific">Acaulospora morrowiae</name>
    <dbReference type="NCBI Taxonomy" id="94023"/>
    <lineage>
        <taxon>Eukaryota</taxon>
        <taxon>Fungi</taxon>
        <taxon>Fungi incertae sedis</taxon>
        <taxon>Mucoromycota</taxon>
        <taxon>Glomeromycotina</taxon>
        <taxon>Glomeromycetes</taxon>
        <taxon>Diversisporales</taxon>
        <taxon>Acaulosporaceae</taxon>
        <taxon>Acaulospora</taxon>
    </lineage>
</organism>
<evidence type="ECO:0000313" key="2">
    <source>
        <dbReference type="EMBL" id="CAG8679349.1"/>
    </source>
</evidence>
<dbReference type="SUPFAM" id="SSF47095">
    <property type="entry name" value="HMG-box"/>
    <property type="match status" value="1"/>
</dbReference>
<evidence type="ECO:0000256" key="1">
    <source>
        <dbReference type="SAM" id="MobiDB-lite"/>
    </source>
</evidence>
<proteinExistence type="predicted"/>
<dbReference type="InterPro" id="IPR036910">
    <property type="entry name" value="HMG_box_dom_sf"/>
</dbReference>
<dbReference type="Proteomes" id="UP000789342">
    <property type="component" value="Unassembled WGS sequence"/>
</dbReference>
<dbReference type="AlphaFoldDB" id="A0A9N9EI64"/>
<dbReference type="EMBL" id="CAJVPV010013643">
    <property type="protein sequence ID" value="CAG8679349.1"/>
    <property type="molecule type" value="Genomic_DNA"/>
</dbReference>
<accession>A0A9N9EI64</accession>
<dbReference type="Gene3D" id="1.10.30.10">
    <property type="entry name" value="High mobility group box domain"/>
    <property type="match status" value="1"/>
</dbReference>